<accession>A0A561WAI2</accession>
<comment type="caution">
    <text evidence="1">The sequence shown here is derived from an EMBL/GenBank/DDBJ whole genome shotgun (WGS) entry which is preliminary data.</text>
</comment>
<dbReference type="EMBL" id="VIWY01000003">
    <property type="protein sequence ID" value="TWG20866.1"/>
    <property type="molecule type" value="Genomic_DNA"/>
</dbReference>
<evidence type="ECO:0000313" key="2">
    <source>
        <dbReference type="Proteomes" id="UP000320239"/>
    </source>
</evidence>
<dbReference type="AlphaFoldDB" id="A0A561WAI2"/>
<organism evidence="1 2">
    <name type="scientific">Actinoplanes teichomyceticus</name>
    <dbReference type="NCBI Taxonomy" id="1867"/>
    <lineage>
        <taxon>Bacteria</taxon>
        <taxon>Bacillati</taxon>
        <taxon>Actinomycetota</taxon>
        <taxon>Actinomycetes</taxon>
        <taxon>Micromonosporales</taxon>
        <taxon>Micromonosporaceae</taxon>
        <taxon>Actinoplanes</taxon>
    </lineage>
</organism>
<keyword evidence="2" id="KW-1185">Reference proteome</keyword>
<reference evidence="1 2" key="1">
    <citation type="submission" date="2019-06" db="EMBL/GenBank/DDBJ databases">
        <title>Sequencing the genomes of 1000 actinobacteria strains.</title>
        <authorList>
            <person name="Klenk H.-P."/>
        </authorList>
    </citation>
    <scope>NUCLEOTIDE SEQUENCE [LARGE SCALE GENOMIC DNA]</scope>
    <source>
        <strain evidence="1 2">DSM 43866</strain>
    </source>
</reference>
<dbReference type="RefSeq" id="WP_122979566.1">
    <property type="nucleotide sequence ID" value="NZ_BOMX01000106.1"/>
</dbReference>
<gene>
    <name evidence="1" type="ORF">FHX34_103395</name>
</gene>
<dbReference type="OrthoDB" id="3298271at2"/>
<proteinExistence type="predicted"/>
<protein>
    <submittedName>
        <fullName evidence="1">Uncharacterized protein</fullName>
    </submittedName>
</protein>
<name>A0A561WAI2_ACTTI</name>
<dbReference type="Proteomes" id="UP000320239">
    <property type="component" value="Unassembled WGS sequence"/>
</dbReference>
<sequence>MSRSRTDKAVAMLILFLLILVLAAACALAVRGVRAEVRTATDPLLVPESFFAPQSLEGVLCGQLMDGGITRRQYLRSMEGIAARDEQRHPLVVPWHLGAGEE</sequence>
<dbReference type="PROSITE" id="PS51257">
    <property type="entry name" value="PROKAR_LIPOPROTEIN"/>
    <property type="match status" value="1"/>
</dbReference>
<evidence type="ECO:0000313" key="1">
    <source>
        <dbReference type="EMBL" id="TWG20866.1"/>
    </source>
</evidence>